<proteinExistence type="predicted"/>
<dbReference type="InterPro" id="IPR054168">
    <property type="entry name" value="PG_1098_Fer"/>
</dbReference>
<dbReference type="InterPro" id="IPR041497">
    <property type="entry name" value="Thump-like"/>
</dbReference>
<dbReference type="GO" id="GO:0032259">
    <property type="term" value="P:methylation"/>
    <property type="evidence" value="ECO:0007669"/>
    <property type="project" value="UniProtKB-KW"/>
</dbReference>
<sequence>MKNILKPEIQQFINANLTTDLHSLLLKKSPFPEVSMQEIVQQIKGKKVAQRKFEFLLKEGIVFPPNLNLEQASSQSTAEFKSKSLNGRNFLDLTCGFGIDAYFLSKKFEKITLIEQNSELIEIVKNNWDVLGRKANFINEKLEVFLEENTEKFDLIYLDPARRDSEKNKKFLLEDLSPNLLEIQEKLSEISDKIIIKLSPLIDISYLVSVLKFISKIQIIAVKNEVKELLVFIKSDSKSDEIEISTVNLETDEPEFVFKLNDEKAAISTFSEVLKFLYIPNNAVLKSGAFNLISEKFNLSKLHPNSHFYTSEERLNAFPGRILEVEQIDAKTIKKGEKFNIISKNHPLSPEEIKRKYKISDGGNSYLIFTQSQKGKIILKTV</sequence>
<dbReference type="Pfam" id="PF18096">
    <property type="entry name" value="Thump_like"/>
    <property type="match status" value="1"/>
</dbReference>
<keyword evidence="3" id="KW-0808">Transferase</keyword>
<evidence type="ECO:0000259" key="2">
    <source>
        <dbReference type="Pfam" id="PF22013"/>
    </source>
</evidence>
<dbReference type="CDD" id="cd02440">
    <property type="entry name" value="AdoMet_MTases"/>
    <property type="match status" value="1"/>
</dbReference>
<protein>
    <submittedName>
        <fullName evidence="3">Class I SAM-dependent methyltransferase</fullName>
        <ecNumber evidence="3">2.1.1.-</ecNumber>
    </submittedName>
</protein>
<dbReference type="SUPFAM" id="SSF53335">
    <property type="entry name" value="S-adenosyl-L-methionine-dependent methyltransferases"/>
    <property type="match status" value="1"/>
</dbReference>
<dbReference type="InterPro" id="IPR029063">
    <property type="entry name" value="SAM-dependent_MTases_sf"/>
</dbReference>
<dbReference type="Proteomes" id="UP001597394">
    <property type="component" value="Unassembled WGS sequence"/>
</dbReference>
<dbReference type="Gene3D" id="3.40.50.150">
    <property type="entry name" value="Vaccinia Virus protein VP39"/>
    <property type="match status" value="1"/>
</dbReference>
<gene>
    <name evidence="3" type="ORF">ACFSO8_02500</name>
</gene>
<dbReference type="Pfam" id="PF22013">
    <property type="entry name" value="PG_1098_Fer"/>
    <property type="match status" value="1"/>
</dbReference>
<dbReference type="GO" id="GO:0008168">
    <property type="term" value="F:methyltransferase activity"/>
    <property type="evidence" value="ECO:0007669"/>
    <property type="project" value="UniProtKB-KW"/>
</dbReference>
<evidence type="ECO:0000259" key="1">
    <source>
        <dbReference type="Pfam" id="PF18096"/>
    </source>
</evidence>
<dbReference type="EC" id="2.1.1.-" evidence="3"/>
<keyword evidence="3" id="KW-0489">Methyltransferase</keyword>
<dbReference type="EMBL" id="JBHULG010000001">
    <property type="protein sequence ID" value="MFD2544322.1"/>
    <property type="molecule type" value="Genomic_DNA"/>
</dbReference>
<evidence type="ECO:0000313" key="3">
    <source>
        <dbReference type="EMBL" id="MFD2544322.1"/>
    </source>
</evidence>
<keyword evidence="4" id="KW-1185">Reference proteome</keyword>
<name>A0ABW5K659_9FLAO</name>
<comment type="caution">
    <text evidence="3">The sequence shown here is derived from an EMBL/GenBank/DDBJ whole genome shotgun (WGS) entry which is preliminary data.</text>
</comment>
<dbReference type="RefSeq" id="WP_255927228.1">
    <property type="nucleotide sequence ID" value="NZ_JANFQP010000001.1"/>
</dbReference>
<evidence type="ECO:0000313" key="4">
    <source>
        <dbReference type="Proteomes" id="UP001597394"/>
    </source>
</evidence>
<feature type="domain" description="THUMP-like" evidence="1">
    <location>
        <begin position="321"/>
        <end position="375"/>
    </location>
</feature>
<feature type="domain" description="PG-1098 ferredoxin-like" evidence="2">
    <location>
        <begin position="276"/>
        <end position="319"/>
    </location>
</feature>
<dbReference type="Gene3D" id="1.10.10.1110">
    <property type="entry name" value="Methyltransferase PG1098, N-terminal domain"/>
    <property type="match status" value="1"/>
</dbReference>
<accession>A0ABW5K659</accession>
<dbReference type="Pfam" id="PF03602">
    <property type="entry name" value="Cons_hypoth95"/>
    <property type="match status" value="1"/>
</dbReference>
<reference evidence="4" key="1">
    <citation type="journal article" date="2019" name="Int. J. Syst. Evol. Microbiol.">
        <title>The Global Catalogue of Microorganisms (GCM) 10K type strain sequencing project: providing services to taxonomists for standard genome sequencing and annotation.</title>
        <authorList>
            <consortium name="The Broad Institute Genomics Platform"/>
            <consortium name="The Broad Institute Genome Sequencing Center for Infectious Disease"/>
            <person name="Wu L."/>
            <person name="Ma J."/>
        </authorList>
    </citation>
    <scope>NUCLEOTIDE SEQUENCE [LARGE SCALE GENOMIC DNA]</scope>
    <source>
        <strain evidence="4">KCTC 52204</strain>
    </source>
</reference>
<organism evidence="3 4">
    <name type="scientific">Kaistella montana</name>
    <dbReference type="NCBI Taxonomy" id="1849733"/>
    <lineage>
        <taxon>Bacteria</taxon>
        <taxon>Pseudomonadati</taxon>
        <taxon>Bacteroidota</taxon>
        <taxon>Flavobacteriia</taxon>
        <taxon>Flavobacteriales</taxon>
        <taxon>Weeksellaceae</taxon>
        <taxon>Chryseobacterium group</taxon>
        <taxon>Kaistella</taxon>
    </lineage>
</organism>